<dbReference type="Pfam" id="PF02264">
    <property type="entry name" value="LamB"/>
    <property type="match status" value="1"/>
</dbReference>
<evidence type="ECO:0000256" key="3">
    <source>
        <dbReference type="ARBA" id="ARBA00022448"/>
    </source>
</evidence>
<keyword evidence="7" id="KW-0626">Porin</keyword>
<reference evidence="12" key="1">
    <citation type="journal article" date="2019" name="Int. J. Syst. Evol. Microbiol.">
        <title>The Global Catalogue of Microorganisms (GCM) 10K type strain sequencing project: providing services to taxonomists for standard genome sequencing and annotation.</title>
        <authorList>
            <consortium name="The Broad Institute Genomics Platform"/>
            <consortium name="The Broad Institute Genome Sequencing Center for Infectious Disease"/>
            <person name="Wu L."/>
            <person name="Ma J."/>
        </authorList>
    </citation>
    <scope>NUCLEOTIDE SEQUENCE [LARGE SCALE GENOMIC DNA]</scope>
    <source>
        <strain evidence="12">CGMCC 4.1530</strain>
    </source>
</reference>
<dbReference type="InterPro" id="IPR036998">
    <property type="entry name" value="Porin_LamB_sf"/>
</dbReference>
<evidence type="ECO:0000256" key="8">
    <source>
        <dbReference type="ARBA" id="ARBA00023136"/>
    </source>
</evidence>
<keyword evidence="8" id="KW-0472">Membrane</keyword>
<dbReference type="EMBL" id="JBHSUC010000001">
    <property type="protein sequence ID" value="MFC6360869.1"/>
    <property type="molecule type" value="Genomic_DNA"/>
</dbReference>
<dbReference type="InterPro" id="IPR003192">
    <property type="entry name" value="Porin_LamB"/>
</dbReference>
<dbReference type="CDD" id="cd01346">
    <property type="entry name" value="Maltoporin-like"/>
    <property type="match status" value="1"/>
</dbReference>
<evidence type="ECO:0000256" key="6">
    <source>
        <dbReference type="ARBA" id="ARBA00023065"/>
    </source>
</evidence>
<keyword evidence="3" id="KW-0813">Transport</keyword>
<comment type="subcellular location">
    <subcellularLocation>
        <location evidence="1">Cell outer membrane</location>
        <topology evidence="1">Multi-pass membrane protein</topology>
    </subcellularLocation>
</comment>
<dbReference type="Gene3D" id="2.40.170.10">
    <property type="entry name" value="Porin, LamB type"/>
    <property type="match status" value="1"/>
</dbReference>
<dbReference type="PANTHER" id="PTHR38762">
    <property type="entry name" value="CRYPTIC OUTER MEMBRANE PORIN BGLH-RELATED"/>
    <property type="match status" value="1"/>
</dbReference>
<dbReference type="SUPFAM" id="SSF56935">
    <property type="entry name" value="Porins"/>
    <property type="match status" value="1"/>
</dbReference>
<evidence type="ECO:0000313" key="11">
    <source>
        <dbReference type="EMBL" id="MFC6360869.1"/>
    </source>
</evidence>
<dbReference type="InterPro" id="IPR050286">
    <property type="entry name" value="G_neg_Bact_CarbUptk_Porin"/>
</dbReference>
<evidence type="ECO:0000256" key="7">
    <source>
        <dbReference type="ARBA" id="ARBA00023114"/>
    </source>
</evidence>
<keyword evidence="12" id="KW-1185">Reference proteome</keyword>
<proteinExistence type="inferred from homology"/>
<keyword evidence="5" id="KW-0812">Transmembrane</keyword>
<feature type="signal peptide" evidence="10">
    <location>
        <begin position="1"/>
        <end position="24"/>
    </location>
</feature>
<dbReference type="NCBIfam" id="NF006860">
    <property type="entry name" value="PRK09360.1"/>
    <property type="match status" value="1"/>
</dbReference>
<comment type="caution">
    <text evidence="11">The sequence shown here is derived from an EMBL/GenBank/DDBJ whole genome shotgun (WGS) entry which is preliminary data.</text>
</comment>
<evidence type="ECO:0000256" key="9">
    <source>
        <dbReference type="ARBA" id="ARBA00023237"/>
    </source>
</evidence>
<accession>A0ABW1VIC7</accession>
<dbReference type="PANTHER" id="PTHR38762:SF1">
    <property type="entry name" value="CRYPTIC OUTER MEMBRANE PORIN BGLH-RELATED"/>
    <property type="match status" value="1"/>
</dbReference>
<feature type="chain" id="PRO_5047265256" evidence="10">
    <location>
        <begin position="25"/>
        <end position="429"/>
    </location>
</feature>
<dbReference type="Proteomes" id="UP001596215">
    <property type="component" value="Unassembled WGS sequence"/>
</dbReference>
<evidence type="ECO:0000256" key="1">
    <source>
        <dbReference type="ARBA" id="ARBA00004571"/>
    </source>
</evidence>
<protein>
    <submittedName>
        <fullName evidence="11">Maltoporin</fullName>
    </submittedName>
</protein>
<sequence length="429" mass="47266">MNTQGRAPAMLAALAIASVSPAYALDFKGYARSGIGWSNQGGEQQCSTATGAGSKYRLGNECETYAELKLGQQVWQQDNASFYFDTNLAYAVSQQADSESVSPALREVNIQGDNLIPALPGAKLWAGKRFYQRHDVHMIDFYYWDISGPGAGMENITTPLGNLSLAVTRNSEAGGVQGYIENERNRVPVITDTFDVRLAGIAVNPGGELEVGIDYGKANLRKGYSLAPDASKKGWLVSAEHKQTFSEGYNTLVFQYATDAMTSLNNGRGEGAAVLNKGSMLRLIDHGAMEINDRWGLMYVAMYQDINLDNRNGTRWFTAGVRPMYNWTPIMSTLLEAGYDRVNSQHTGQTNNQFKLTLAQQWQAGPNVWARPALRLYTTYAKWQENWGYAPDNMAGISNGLAYSDSAGYNFSRGSRGEVSFGAQMEIWW</sequence>
<name>A0ABW1VIC7_9GAMM</name>
<organism evidence="11 12">
    <name type="scientific">Tatumella punctata</name>
    <dbReference type="NCBI Taxonomy" id="399969"/>
    <lineage>
        <taxon>Bacteria</taxon>
        <taxon>Pseudomonadati</taxon>
        <taxon>Pseudomonadota</taxon>
        <taxon>Gammaproteobacteria</taxon>
        <taxon>Enterobacterales</taxon>
        <taxon>Erwiniaceae</taxon>
        <taxon>Tatumella</taxon>
    </lineage>
</organism>
<evidence type="ECO:0000256" key="2">
    <source>
        <dbReference type="ARBA" id="ARBA00007055"/>
    </source>
</evidence>
<evidence type="ECO:0000256" key="10">
    <source>
        <dbReference type="SAM" id="SignalP"/>
    </source>
</evidence>
<keyword evidence="9" id="KW-0998">Cell outer membrane</keyword>
<keyword evidence="4" id="KW-1134">Transmembrane beta strand</keyword>
<comment type="similarity">
    <text evidence="2">Belongs to the porin LamB (TC 1.B.3) family.</text>
</comment>
<dbReference type="RefSeq" id="WP_385958926.1">
    <property type="nucleotide sequence ID" value="NZ_BAAAFW010000059.1"/>
</dbReference>
<gene>
    <name evidence="11" type="ORF">ACFP73_01940</name>
</gene>
<keyword evidence="10" id="KW-0732">Signal</keyword>
<keyword evidence="6" id="KW-0406">Ion transport</keyword>
<evidence type="ECO:0000256" key="4">
    <source>
        <dbReference type="ARBA" id="ARBA00022452"/>
    </source>
</evidence>
<evidence type="ECO:0000313" key="12">
    <source>
        <dbReference type="Proteomes" id="UP001596215"/>
    </source>
</evidence>
<evidence type="ECO:0000256" key="5">
    <source>
        <dbReference type="ARBA" id="ARBA00022692"/>
    </source>
</evidence>